<gene>
    <name evidence="1" type="ORF">CL6EHI_192510B</name>
</gene>
<reference evidence="1 2" key="1">
    <citation type="submission" date="2016-05" db="EMBL/GenBank/DDBJ databases">
        <title>First whole genome sequencing of Entamoeba histolytica HM1:IMSS-clone-6.</title>
        <authorList>
            <person name="Mukherjee Avik.K."/>
            <person name="Izumyama S."/>
            <person name="Nakada-Tsukui K."/>
            <person name="Nozaki T."/>
        </authorList>
    </citation>
    <scope>NUCLEOTIDE SEQUENCE [LARGE SCALE GENOMIC DNA]</scope>
    <source>
        <strain evidence="1 2">HM1:IMSS clone 6</strain>
    </source>
</reference>
<dbReference type="Proteomes" id="UP000078387">
    <property type="component" value="Unassembled WGS sequence"/>
</dbReference>
<protein>
    <submittedName>
        <fullName evidence="1">Uncharacterized protein</fullName>
    </submittedName>
</protein>
<proteinExistence type="predicted"/>
<dbReference type="VEuPathDB" id="AmoebaDB:EHI5A_227210"/>
<dbReference type="EMBL" id="BDEQ01000001">
    <property type="protein sequence ID" value="GAT95057.1"/>
    <property type="molecule type" value="Genomic_DNA"/>
</dbReference>
<accession>A0A175JN33</accession>
<dbReference type="VEuPathDB" id="AmoebaDB:KM1_279160"/>
<dbReference type="VEuPathDB" id="AmoebaDB:EHI_192510"/>
<dbReference type="VEuPathDB" id="AmoebaDB:EHI7A_178350"/>
<comment type="caution">
    <text evidence="1">The sequence shown here is derived from an EMBL/GenBank/DDBJ whole genome shotgun (WGS) entry which is preliminary data.</text>
</comment>
<evidence type="ECO:0000313" key="1">
    <source>
        <dbReference type="EMBL" id="GAT95057.1"/>
    </source>
</evidence>
<evidence type="ECO:0000313" key="2">
    <source>
        <dbReference type="Proteomes" id="UP000078387"/>
    </source>
</evidence>
<dbReference type="AlphaFoldDB" id="A0A175JN33"/>
<dbReference type="VEuPathDB" id="AmoebaDB:EHI8A_207160"/>
<name>A0A175JN33_ENTHI</name>
<sequence>MSQHKEKAYFKNYKDKIDYQVSLQSIFIGLINRYAKIILKRRTVKATVTKPFLCIEFIEFEETDTILFWEVIENMIKSMYNEDRKNDIKETTASERLKRNRIIYSIHLLEDILGELGYSFKHQTIKRKNGQIALEFVVGIFYDNSVVMMEEGIVKKGGELNQYFMKLLKTTQFVVITKDNTEVQTIINT</sequence>
<organism evidence="1 2">
    <name type="scientific">Entamoeba histolytica</name>
    <dbReference type="NCBI Taxonomy" id="5759"/>
    <lineage>
        <taxon>Eukaryota</taxon>
        <taxon>Amoebozoa</taxon>
        <taxon>Evosea</taxon>
        <taxon>Archamoebae</taxon>
        <taxon>Mastigamoebida</taxon>
        <taxon>Entamoebidae</taxon>
        <taxon>Entamoeba</taxon>
    </lineage>
</organism>